<reference evidence="2 3" key="1">
    <citation type="submission" date="2019-09" db="EMBL/GenBank/DDBJ databases">
        <title>Bird 10,000 Genomes (B10K) Project - Family phase.</title>
        <authorList>
            <person name="Zhang G."/>
        </authorList>
    </citation>
    <scope>NUCLEOTIDE SEQUENCE [LARGE SCALE GENOMIC DNA]</scope>
    <source>
        <strain evidence="2">B10K-DU-001-62</strain>
        <tissue evidence="2">Muscle</tissue>
    </source>
</reference>
<organism evidence="2 3">
    <name type="scientific">Galbula dea</name>
    <dbReference type="NCBI Taxonomy" id="1109041"/>
    <lineage>
        <taxon>Eukaryota</taxon>
        <taxon>Metazoa</taxon>
        <taxon>Chordata</taxon>
        <taxon>Craniata</taxon>
        <taxon>Vertebrata</taxon>
        <taxon>Euteleostomi</taxon>
        <taxon>Archelosauria</taxon>
        <taxon>Archosauria</taxon>
        <taxon>Dinosauria</taxon>
        <taxon>Saurischia</taxon>
        <taxon>Theropoda</taxon>
        <taxon>Coelurosauria</taxon>
        <taxon>Aves</taxon>
        <taxon>Neognathae</taxon>
        <taxon>Neoaves</taxon>
        <taxon>Telluraves</taxon>
        <taxon>Coraciimorphae</taxon>
        <taxon>Piciformes</taxon>
        <taxon>Galbulidae</taxon>
        <taxon>Galbula</taxon>
    </lineage>
</organism>
<dbReference type="Gene3D" id="2.60.120.920">
    <property type="match status" value="1"/>
</dbReference>
<dbReference type="EMBL" id="VWZX01004324">
    <property type="protein sequence ID" value="NXI39278.1"/>
    <property type="molecule type" value="Genomic_DNA"/>
</dbReference>
<dbReference type="InterPro" id="IPR050143">
    <property type="entry name" value="TRIM/RBCC"/>
</dbReference>
<dbReference type="InterPro" id="IPR003879">
    <property type="entry name" value="Butyrophylin_SPRY"/>
</dbReference>
<accession>A0A7K9STQ1</accession>
<evidence type="ECO:0000313" key="2">
    <source>
        <dbReference type="EMBL" id="NXI39278.1"/>
    </source>
</evidence>
<feature type="non-terminal residue" evidence="2">
    <location>
        <position position="1"/>
    </location>
</feature>
<sequence>DLTLDPETAHPNLVVSENRRSVRFLELPPRELPDNPKRFTTYPCVLAAQGFTSGRHYWEVEVGEKTHWALGVCKDSVSRKGDTVPLPETGYWRIRLWNGEKYAATTNPFTPLRLKVKPQRVGVFLDYERGQVAFYNLTDHSHIYTFTDTFTEKLWP</sequence>
<dbReference type="InterPro" id="IPR043136">
    <property type="entry name" value="B30.2/SPRY_sf"/>
</dbReference>
<feature type="non-terminal residue" evidence="2">
    <location>
        <position position="156"/>
    </location>
</feature>
<dbReference type="PROSITE" id="PS50188">
    <property type="entry name" value="B302_SPRY"/>
    <property type="match status" value="1"/>
</dbReference>
<dbReference type="PRINTS" id="PR01407">
    <property type="entry name" value="BUTYPHLNCDUF"/>
</dbReference>
<protein>
    <submittedName>
        <fullName evidence="2">TRI39 ligase</fullName>
    </submittedName>
</protein>
<dbReference type="SMART" id="SM00589">
    <property type="entry name" value="PRY"/>
    <property type="match status" value="1"/>
</dbReference>
<dbReference type="Pfam" id="PF13765">
    <property type="entry name" value="PRY"/>
    <property type="match status" value="1"/>
</dbReference>
<evidence type="ECO:0000313" key="3">
    <source>
        <dbReference type="Proteomes" id="UP000566440"/>
    </source>
</evidence>
<keyword evidence="3" id="KW-1185">Reference proteome</keyword>
<dbReference type="Proteomes" id="UP000566440">
    <property type="component" value="Unassembled WGS sequence"/>
</dbReference>
<dbReference type="OrthoDB" id="128536at2759"/>
<dbReference type="InterPro" id="IPR001870">
    <property type="entry name" value="B30.2/SPRY"/>
</dbReference>
<dbReference type="FunFam" id="2.60.120.920:FF:000004">
    <property type="entry name" value="Butyrophilin subfamily 1 member A1"/>
    <property type="match status" value="1"/>
</dbReference>
<dbReference type="SMART" id="SM00449">
    <property type="entry name" value="SPRY"/>
    <property type="match status" value="1"/>
</dbReference>
<feature type="domain" description="B30.2/SPRY" evidence="1">
    <location>
        <begin position="1"/>
        <end position="156"/>
    </location>
</feature>
<dbReference type="GO" id="GO:0016874">
    <property type="term" value="F:ligase activity"/>
    <property type="evidence" value="ECO:0007669"/>
    <property type="project" value="UniProtKB-KW"/>
</dbReference>
<dbReference type="InterPro" id="IPR013320">
    <property type="entry name" value="ConA-like_dom_sf"/>
</dbReference>
<name>A0A7K9STQ1_9PICI</name>
<keyword evidence="2" id="KW-0436">Ligase</keyword>
<comment type="caution">
    <text evidence="2">The sequence shown here is derived from an EMBL/GenBank/DDBJ whole genome shotgun (WGS) entry which is preliminary data.</text>
</comment>
<dbReference type="SUPFAM" id="SSF49899">
    <property type="entry name" value="Concanavalin A-like lectins/glucanases"/>
    <property type="match status" value="1"/>
</dbReference>
<proteinExistence type="predicted"/>
<dbReference type="AlphaFoldDB" id="A0A7K9STQ1"/>
<gene>
    <name evidence="2" type="primary">Trim39_0</name>
    <name evidence="2" type="ORF">GALDEA_R14926</name>
</gene>
<evidence type="ECO:0000259" key="1">
    <source>
        <dbReference type="PROSITE" id="PS50188"/>
    </source>
</evidence>
<dbReference type="InterPro" id="IPR006574">
    <property type="entry name" value="PRY"/>
</dbReference>
<dbReference type="CDD" id="cd13733">
    <property type="entry name" value="SPRY_PRY_C-I_1"/>
    <property type="match status" value="1"/>
</dbReference>
<dbReference type="Pfam" id="PF00622">
    <property type="entry name" value="SPRY"/>
    <property type="match status" value="1"/>
</dbReference>
<dbReference type="PANTHER" id="PTHR24103">
    <property type="entry name" value="E3 UBIQUITIN-PROTEIN LIGASE TRIM"/>
    <property type="match status" value="1"/>
</dbReference>
<dbReference type="InterPro" id="IPR003877">
    <property type="entry name" value="SPRY_dom"/>
</dbReference>